<evidence type="ECO:0000256" key="4">
    <source>
        <dbReference type="ARBA" id="ARBA00022723"/>
    </source>
</evidence>
<keyword evidence="5" id="KW-0378">Hydrolase</keyword>
<dbReference type="Proteomes" id="UP000270856">
    <property type="component" value="Unassembled WGS sequence"/>
</dbReference>
<dbReference type="OrthoDB" id="9775677at2"/>
<evidence type="ECO:0000256" key="3">
    <source>
        <dbReference type="ARBA" id="ARBA00022670"/>
    </source>
</evidence>
<dbReference type="GO" id="GO:0005886">
    <property type="term" value="C:plasma membrane"/>
    <property type="evidence" value="ECO:0007669"/>
    <property type="project" value="TreeGrafter"/>
</dbReference>
<dbReference type="InterPro" id="IPR000718">
    <property type="entry name" value="Peptidase_M13"/>
</dbReference>
<dbReference type="CDD" id="cd08662">
    <property type="entry name" value="M13"/>
    <property type="match status" value="1"/>
</dbReference>
<protein>
    <submittedName>
        <fullName evidence="10">M13 family peptidase</fullName>
    </submittedName>
</protein>
<dbReference type="InterPro" id="IPR042089">
    <property type="entry name" value="Peptidase_M13_dom_2"/>
</dbReference>
<evidence type="ECO:0000256" key="6">
    <source>
        <dbReference type="ARBA" id="ARBA00022833"/>
    </source>
</evidence>
<dbReference type="PROSITE" id="PS51257">
    <property type="entry name" value="PROKAR_LIPOPROTEIN"/>
    <property type="match status" value="1"/>
</dbReference>
<proteinExistence type="inferred from homology"/>
<dbReference type="GO" id="GO:0016485">
    <property type="term" value="P:protein processing"/>
    <property type="evidence" value="ECO:0007669"/>
    <property type="project" value="TreeGrafter"/>
</dbReference>
<dbReference type="Pfam" id="PF01431">
    <property type="entry name" value="Peptidase_M13"/>
    <property type="match status" value="1"/>
</dbReference>
<dbReference type="PANTHER" id="PTHR11733:SF167">
    <property type="entry name" value="FI17812P1-RELATED"/>
    <property type="match status" value="1"/>
</dbReference>
<keyword evidence="11" id="KW-1185">Reference proteome</keyword>
<keyword evidence="6" id="KW-0862">Zinc</keyword>
<evidence type="ECO:0000256" key="2">
    <source>
        <dbReference type="ARBA" id="ARBA00007357"/>
    </source>
</evidence>
<evidence type="ECO:0000259" key="9">
    <source>
        <dbReference type="Pfam" id="PF05649"/>
    </source>
</evidence>
<reference evidence="10 11" key="1">
    <citation type="submission" date="2018-11" db="EMBL/GenBank/DDBJ databases">
        <title>Aureibaculum marinum gen. nov., sp. nov., a member of the family Flavobacteriaceae isolated from the Bohai Sea.</title>
        <authorList>
            <person name="Ji X."/>
        </authorList>
    </citation>
    <scope>NUCLEOTIDE SEQUENCE [LARGE SCALE GENOMIC DNA]</scope>
    <source>
        <strain evidence="10 11">BH-SD17</strain>
    </source>
</reference>
<dbReference type="InterPro" id="IPR008753">
    <property type="entry name" value="Peptidase_M13_N"/>
</dbReference>
<sequence>MKINSKTLLLMSLAGVFSFTSCKKEEKDMAEVTKEAIPGIVLENMDTTVSPKEDFYNYVNGSWMKNTKIPDDRTSWGGFGVLRKKTDKDVLDILAKAKESGTYDASTDQAKAIYIFDSKLDTVTRDSLGIKPLQPALDAIAGIKNLNDLQTVLATNTTVSAPFLGFSVFPNLSNSDINAGYISTGGLGLPDRDFYLEQDSKSKEIRSQYVDFIIKMLQYVGDNEESATKQAETILALETRLAKPRLDKVESRDARNFNNPRTIAELQEMVPSLDWKKMIADIGVKKEVDTVIVMQLKYMEELEKVFSDTNIEDLKTLMKWSTLNSAAGQLSTDIEKTNWDFYSKTLRGAVKQRPAKERALAVVNGTVGEALGQLYVDAMFPPEAKAKAELMIANVIDAYKMRIKALDWMSEETKKQAIKKLDNFTVKIGYPDKWEDYSNLEVTPDNSYYENMTAVSKWSLEKNLSELGEPVDKTKWGMSPQTVNAYFNPLANEIVFPAAILQPPFYNYTADEAVNYGGIGAVIGHEISHAFDDSGARFDADGNLKNWWTEEDLKAFTERGNALAKQYDNIEVLDSVFVNGKFTLGENIGDLGGVLGAYDGLQKFYAENGRPENIDGFTPEQRFFMSWATVWRTLVRDEALRNQIKTDAHSPGKVRAIQPLLNVDAFYDAFDIKEGDPMYLAPEERVRIW</sequence>
<dbReference type="InterPro" id="IPR024079">
    <property type="entry name" value="MetalloPept_cat_dom_sf"/>
</dbReference>
<comment type="caution">
    <text evidence="10">The sequence shown here is derived from an EMBL/GenBank/DDBJ whole genome shotgun (WGS) entry which is preliminary data.</text>
</comment>
<dbReference type="Gene3D" id="3.40.390.10">
    <property type="entry name" value="Collagenase (Catalytic Domain)"/>
    <property type="match status" value="1"/>
</dbReference>
<dbReference type="AlphaFoldDB" id="A0A3N4NTI6"/>
<dbReference type="GO" id="GO:0046872">
    <property type="term" value="F:metal ion binding"/>
    <property type="evidence" value="ECO:0007669"/>
    <property type="project" value="UniProtKB-KW"/>
</dbReference>
<keyword evidence="4" id="KW-0479">Metal-binding</keyword>
<dbReference type="PROSITE" id="PS51885">
    <property type="entry name" value="NEPRILYSIN"/>
    <property type="match status" value="1"/>
</dbReference>
<feature type="domain" description="Peptidase M13 N-terminal" evidence="9">
    <location>
        <begin position="51"/>
        <end position="431"/>
    </location>
</feature>
<comment type="similarity">
    <text evidence="2">Belongs to the peptidase M13 family.</text>
</comment>
<dbReference type="PANTHER" id="PTHR11733">
    <property type="entry name" value="ZINC METALLOPROTEASE FAMILY M13 NEPRILYSIN-RELATED"/>
    <property type="match status" value="1"/>
</dbReference>
<dbReference type="SUPFAM" id="SSF55486">
    <property type="entry name" value="Metalloproteases ('zincins'), catalytic domain"/>
    <property type="match status" value="1"/>
</dbReference>
<evidence type="ECO:0000256" key="7">
    <source>
        <dbReference type="ARBA" id="ARBA00023049"/>
    </source>
</evidence>
<feature type="domain" description="Peptidase M13 C-terminal" evidence="8">
    <location>
        <begin position="484"/>
        <end position="686"/>
    </location>
</feature>
<evidence type="ECO:0000313" key="11">
    <source>
        <dbReference type="Proteomes" id="UP000270856"/>
    </source>
</evidence>
<dbReference type="RefSeq" id="WP_123897357.1">
    <property type="nucleotide sequence ID" value="NZ_RPFJ01000008.1"/>
</dbReference>
<evidence type="ECO:0000256" key="5">
    <source>
        <dbReference type="ARBA" id="ARBA00022801"/>
    </source>
</evidence>
<name>A0A3N4NTI6_9FLAO</name>
<dbReference type="Pfam" id="PF05649">
    <property type="entry name" value="Peptidase_M13_N"/>
    <property type="match status" value="1"/>
</dbReference>
<evidence type="ECO:0000259" key="8">
    <source>
        <dbReference type="Pfam" id="PF01431"/>
    </source>
</evidence>
<dbReference type="PRINTS" id="PR00786">
    <property type="entry name" value="NEPRILYSIN"/>
</dbReference>
<dbReference type="InterPro" id="IPR018497">
    <property type="entry name" value="Peptidase_M13_C"/>
</dbReference>
<gene>
    <name evidence="10" type="ORF">EGM88_07490</name>
</gene>
<evidence type="ECO:0000256" key="1">
    <source>
        <dbReference type="ARBA" id="ARBA00001947"/>
    </source>
</evidence>
<evidence type="ECO:0000313" key="10">
    <source>
        <dbReference type="EMBL" id="RPD97997.1"/>
    </source>
</evidence>
<keyword evidence="7" id="KW-0482">Metalloprotease</keyword>
<dbReference type="GO" id="GO:0004222">
    <property type="term" value="F:metalloendopeptidase activity"/>
    <property type="evidence" value="ECO:0007669"/>
    <property type="project" value="InterPro"/>
</dbReference>
<comment type="cofactor">
    <cofactor evidence="1">
        <name>Zn(2+)</name>
        <dbReference type="ChEBI" id="CHEBI:29105"/>
    </cofactor>
</comment>
<dbReference type="Gene3D" id="1.10.1380.10">
    <property type="entry name" value="Neutral endopeptidase , domain2"/>
    <property type="match status" value="1"/>
</dbReference>
<organism evidence="10 11">
    <name type="scientific">Aureibaculum marinum</name>
    <dbReference type="NCBI Taxonomy" id="2487930"/>
    <lineage>
        <taxon>Bacteria</taxon>
        <taxon>Pseudomonadati</taxon>
        <taxon>Bacteroidota</taxon>
        <taxon>Flavobacteriia</taxon>
        <taxon>Flavobacteriales</taxon>
        <taxon>Flavobacteriaceae</taxon>
        <taxon>Aureibaculum</taxon>
    </lineage>
</organism>
<keyword evidence="3" id="KW-0645">Protease</keyword>
<accession>A0A3N4NTI6</accession>
<dbReference type="EMBL" id="RPFJ01000008">
    <property type="protein sequence ID" value="RPD97997.1"/>
    <property type="molecule type" value="Genomic_DNA"/>
</dbReference>